<organism evidence="1 2">
    <name type="scientific">Amanita thiersii Skay4041</name>
    <dbReference type="NCBI Taxonomy" id="703135"/>
    <lineage>
        <taxon>Eukaryota</taxon>
        <taxon>Fungi</taxon>
        <taxon>Dikarya</taxon>
        <taxon>Basidiomycota</taxon>
        <taxon>Agaricomycotina</taxon>
        <taxon>Agaricomycetes</taxon>
        <taxon>Agaricomycetidae</taxon>
        <taxon>Agaricales</taxon>
        <taxon>Pluteineae</taxon>
        <taxon>Amanitaceae</taxon>
        <taxon>Amanita</taxon>
    </lineage>
</organism>
<evidence type="ECO:0000313" key="1">
    <source>
        <dbReference type="EMBL" id="PFH48737.1"/>
    </source>
</evidence>
<dbReference type="InterPro" id="IPR043519">
    <property type="entry name" value="NT_sf"/>
</dbReference>
<name>A0A2A9NKF2_9AGAR</name>
<sequence length="222" mass="25883">MLTSTKDLTPKDIRRVARRTVEALKSCGYSSCLFGSAACHVWGMTYRTPKDIDIIVLTNDDPEVIKRKLAERNDRFIRSPSENPWMSHHLLHYAVSFQIPSIFCKVDILIPGKLDIPEMDESRREYPFQYNIPVIPFLPLLLLKLRGWVDHCNSRRDDFQAKIPHDVGDIKCLLNNLNDNDHLRNHRWLPSSLIRNSARRIRAFIQEFPDTAASWRSIGFWV</sequence>
<dbReference type="Proteomes" id="UP000242287">
    <property type="component" value="Unassembled WGS sequence"/>
</dbReference>
<dbReference type="SUPFAM" id="SSF81301">
    <property type="entry name" value="Nucleotidyltransferase"/>
    <property type="match status" value="1"/>
</dbReference>
<keyword evidence="2" id="KW-1185">Reference proteome</keyword>
<dbReference type="AlphaFoldDB" id="A0A2A9NKF2"/>
<dbReference type="EMBL" id="KZ302052">
    <property type="protein sequence ID" value="PFH48737.1"/>
    <property type="molecule type" value="Genomic_DNA"/>
</dbReference>
<evidence type="ECO:0000313" key="2">
    <source>
        <dbReference type="Proteomes" id="UP000242287"/>
    </source>
</evidence>
<proteinExistence type="predicted"/>
<dbReference type="OrthoDB" id="3133286at2759"/>
<gene>
    <name evidence="1" type="ORF">AMATHDRAFT_5538</name>
</gene>
<dbReference type="Gene3D" id="3.30.460.40">
    <property type="match status" value="1"/>
</dbReference>
<accession>A0A2A9NKF2</accession>
<protein>
    <submittedName>
        <fullName evidence="1">Uncharacterized protein</fullName>
    </submittedName>
</protein>
<reference evidence="1 2" key="1">
    <citation type="submission" date="2014-02" db="EMBL/GenBank/DDBJ databases">
        <title>Transposable element dynamics among asymbiotic and ectomycorrhizal Amanita fungi.</title>
        <authorList>
            <consortium name="DOE Joint Genome Institute"/>
            <person name="Hess J."/>
            <person name="Skrede I."/>
            <person name="Wolfe B."/>
            <person name="LaButti K."/>
            <person name="Ohm R.A."/>
            <person name="Grigoriev I.V."/>
            <person name="Pringle A."/>
        </authorList>
    </citation>
    <scope>NUCLEOTIDE SEQUENCE [LARGE SCALE GENOMIC DNA]</scope>
    <source>
        <strain evidence="1 2">SKay4041</strain>
    </source>
</reference>